<comment type="caution">
    <text evidence="1">The sequence shown here is derived from an EMBL/GenBank/DDBJ whole genome shotgun (WGS) entry which is preliminary data.</text>
</comment>
<keyword evidence="2" id="KW-1185">Reference proteome</keyword>
<dbReference type="EMBL" id="BONC01000096">
    <property type="protein sequence ID" value="GIF61270.1"/>
    <property type="molecule type" value="Genomic_DNA"/>
</dbReference>
<gene>
    <name evidence="1" type="ORF">Air01nite_73650</name>
</gene>
<sequence>MAGAGFDATARTLVVFEAVAQYLPADGVEPTFAWAGALPRGSRLVFTYLPGTVWRERPRASRRYGWLSAYEPAEVPALLARHGLTLREDVGAEAYPARYPQLHGRRLTLREIERVVLAEVAG</sequence>
<name>A0ABQ4CG26_9ACTN</name>
<dbReference type="Proteomes" id="UP000624325">
    <property type="component" value="Unassembled WGS sequence"/>
</dbReference>
<dbReference type="SUPFAM" id="SSF53335">
    <property type="entry name" value="S-adenosyl-L-methionine-dependent methyltransferases"/>
    <property type="match status" value="1"/>
</dbReference>
<dbReference type="InterPro" id="IPR029063">
    <property type="entry name" value="SAM-dependent_MTases_sf"/>
</dbReference>
<accession>A0ABQ4CG26</accession>
<evidence type="ECO:0000313" key="1">
    <source>
        <dbReference type="EMBL" id="GIF61270.1"/>
    </source>
</evidence>
<evidence type="ECO:0000313" key="2">
    <source>
        <dbReference type="Proteomes" id="UP000624325"/>
    </source>
</evidence>
<protein>
    <recommendedName>
        <fullName evidence="3">S-adenosyl-L-methionine-dependent methyltransferase</fullName>
    </recommendedName>
</protein>
<reference evidence="1 2" key="1">
    <citation type="submission" date="2021-01" db="EMBL/GenBank/DDBJ databases">
        <title>Whole genome shotgun sequence of Asanoa iriomotensis NBRC 100142.</title>
        <authorList>
            <person name="Komaki H."/>
            <person name="Tamura T."/>
        </authorList>
    </citation>
    <scope>NUCLEOTIDE SEQUENCE [LARGE SCALE GENOMIC DNA]</scope>
    <source>
        <strain evidence="1 2">NBRC 100142</strain>
    </source>
</reference>
<proteinExistence type="predicted"/>
<dbReference type="Gene3D" id="3.40.50.150">
    <property type="entry name" value="Vaccinia Virus protein VP39"/>
    <property type="match status" value="1"/>
</dbReference>
<evidence type="ECO:0008006" key="3">
    <source>
        <dbReference type="Google" id="ProtNLM"/>
    </source>
</evidence>
<organism evidence="1 2">
    <name type="scientific">Asanoa iriomotensis</name>
    <dbReference type="NCBI Taxonomy" id="234613"/>
    <lineage>
        <taxon>Bacteria</taxon>
        <taxon>Bacillati</taxon>
        <taxon>Actinomycetota</taxon>
        <taxon>Actinomycetes</taxon>
        <taxon>Micromonosporales</taxon>
        <taxon>Micromonosporaceae</taxon>
        <taxon>Asanoa</taxon>
    </lineage>
</organism>